<comment type="caution">
    <text evidence="5">The sequence shown here is derived from an EMBL/GenBank/DDBJ whole genome shotgun (WGS) entry which is preliminary data.</text>
</comment>
<protein>
    <recommendedName>
        <fullName evidence="4">C1q domain-containing protein</fullName>
    </recommendedName>
</protein>
<dbReference type="GO" id="GO:0005576">
    <property type="term" value="C:extracellular region"/>
    <property type="evidence" value="ECO:0007669"/>
    <property type="project" value="UniProtKB-SubCell"/>
</dbReference>
<keyword evidence="6" id="KW-1185">Reference proteome</keyword>
<organism evidence="5 6">
    <name type="scientific">Dreissena polymorpha</name>
    <name type="common">Zebra mussel</name>
    <name type="synonym">Mytilus polymorpha</name>
    <dbReference type="NCBI Taxonomy" id="45954"/>
    <lineage>
        <taxon>Eukaryota</taxon>
        <taxon>Metazoa</taxon>
        <taxon>Spiralia</taxon>
        <taxon>Lophotrochozoa</taxon>
        <taxon>Mollusca</taxon>
        <taxon>Bivalvia</taxon>
        <taxon>Autobranchia</taxon>
        <taxon>Heteroconchia</taxon>
        <taxon>Euheterodonta</taxon>
        <taxon>Imparidentia</taxon>
        <taxon>Neoheterodontei</taxon>
        <taxon>Myida</taxon>
        <taxon>Dreissenoidea</taxon>
        <taxon>Dreissenidae</taxon>
        <taxon>Dreissena</taxon>
    </lineage>
</organism>
<dbReference type="PROSITE" id="PS50871">
    <property type="entry name" value="C1Q"/>
    <property type="match status" value="1"/>
</dbReference>
<reference evidence="5" key="1">
    <citation type="journal article" date="2019" name="bioRxiv">
        <title>The Genome of the Zebra Mussel, Dreissena polymorpha: A Resource for Invasive Species Research.</title>
        <authorList>
            <person name="McCartney M.A."/>
            <person name="Auch B."/>
            <person name="Kono T."/>
            <person name="Mallez S."/>
            <person name="Zhang Y."/>
            <person name="Obille A."/>
            <person name="Becker A."/>
            <person name="Abrahante J.E."/>
            <person name="Garbe J."/>
            <person name="Badalamenti J.P."/>
            <person name="Herman A."/>
            <person name="Mangelson H."/>
            <person name="Liachko I."/>
            <person name="Sullivan S."/>
            <person name="Sone E.D."/>
            <person name="Koren S."/>
            <person name="Silverstein K.A.T."/>
            <person name="Beckman K.B."/>
            <person name="Gohl D.M."/>
        </authorList>
    </citation>
    <scope>NUCLEOTIDE SEQUENCE</scope>
    <source>
        <strain evidence="5">Duluth1</strain>
        <tissue evidence="5">Whole animal</tissue>
    </source>
</reference>
<dbReference type="PANTHER" id="PTHR22923:SF116">
    <property type="entry name" value="C1Q DOMAIN-CONTAINING PROTEIN"/>
    <property type="match status" value="1"/>
</dbReference>
<dbReference type="EMBL" id="JAIWYP010000006">
    <property type="protein sequence ID" value="KAH3809844.1"/>
    <property type="molecule type" value="Genomic_DNA"/>
</dbReference>
<dbReference type="Pfam" id="PF00386">
    <property type="entry name" value="C1q"/>
    <property type="match status" value="1"/>
</dbReference>
<name>A0A9D4G3E2_DREPO</name>
<keyword evidence="3" id="KW-0732">Signal</keyword>
<comment type="subcellular location">
    <subcellularLocation>
        <location evidence="1">Secreted</location>
    </subcellularLocation>
</comment>
<evidence type="ECO:0000256" key="3">
    <source>
        <dbReference type="ARBA" id="ARBA00022729"/>
    </source>
</evidence>
<dbReference type="InterPro" id="IPR050822">
    <property type="entry name" value="Cerebellin_Synaptic_Org"/>
</dbReference>
<evidence type="ECO:0000256" key="2">
    <source>
        <dbReference type="ARBA" id="ARBA00022525"/>
    </source>
</evidence>
<gene>
    <name evidence="5" type="ORF">DPMN_138224</name>
</gene>
<dbReference type="AlphaFoldDB" id="A0A9D4G3E2"/>
<keyword evidence="2" id="KW-0964">Secreted</keyword>
<proteinExistence type="predicted"/>
<feature type="domain" description="C1q" evidence="4">
    <location>
        <begin position="14"/>
        <end position="124"/>
    </location>
</feature>
<sequence>MNVPFLCWFLSDQLTIPFIYFHANSPADYSLDSGQDVIFTNVRVNEGQGYDTKTGIFTVSVPGLYVFTVQYYVGSSTSAGLAIAHRGIQIQANFMQLASGNYVTSSTQVFVRAAMSDQIWVEII</sequence>
<dbReference type="Gene3D" id="2.60.120.40">
    <property type="match status" value="1"/>
</dbReference>
<reference evidence="5" key="2">
    <citation type="submission" date="2020-11" db="EMBL/GenBank/DDBJ databases">
        <authorList>
            <person name="McCartney M.A."/>
            <person name="Auch B."/>
            <person name="Kono T."/>
            <person name="Mallez S."/>
            <person name="Becker A."/>
            <person name="Gohl D.M."/>
            <person name="Silverstein K.A.T."/>
            <person name="Koren S."/>
            <person name="Bechman K.B."/>
            <person name="Herman A."/>
            <person name="Abrahante J.E."/>
            <person name="Garbe J."/>
        </authorList>
    </citation>
    <scope>NUCLEOTIDE SEQUENCE</scope>
    <source>
        <strain evidence="5">Duluth1</strain>
        <tissue evidence="5">Whole animal</tissue>
    </source>
</reference>
<evidence type="ECO:0000313" key="5">
    <source>
        <dbReference type="EMBL" id="KAH3809844.1"/>
    </source>
</evidence>
<evidence type="ECO:0000313" key="6">
    <source>
        <dbReference type="Proteomes" id="UP000828390"/>
    </source>
</evidence>
<evidence type="ECO:0000259" key="4">
    <source>
        <dbReference type="PROSITE" id="PS50871"/>
    </source>
</evidence>
<dbReference type="Proteomes" id="UP000828390">
    <property type="component" value="Unassembled WGS sequence"/>
</dbReference>
<accession>A0A9D4G3E2</accession>
<dbReference type="InterPro" id="IPR001073">
    <property type="entry name" value="C1q_dom"/>
</dbReference>
<dbReference type="SUPFAM" id="SSF49842">
    <property type="entry name" value="TNF-like"/>
    <property type="match status" value="1"/>
</dbReference>
<dbReference type="InterPro" id="IPR008983">
    <property type="entry name" value="Tumour_necrosis_fac-like_dom"/>
</dbReference>
<dbReference type="SMART" id="SM00110">
    <property type="entry name" value="C1Q"/>
    <property type="match status" value="1"/>
</dbReference>
<dbReference type="PANTHER" id="PTHR22923">
    <property type="entry name" value="CEREBELLIN-RELATED"/>
    <property type="match status" value="1"/>
</dbReference>
<dbReference type="PRINTS" id="PR00007">
    <property type="entry name" value="COMPLEMNTC1Q"/>
</dbReference>
<evidence type="ECO:0000256" key="1">
    <source>
        <dbReference type="ARBA" id="ARBA00004613"/>
    </source>
</evidence>